<evidence type="ECO:0000313" key="2">
    <source>
        <dbReference type="EMBL" id="ORC85421.1"/>
    </source>
</evidence>
<name>A0A1X0NLG2_9TRYP</name>
<dbReference type="GeneID" id="39988998"/>
<feature type="compositionally biased region" description="Pro residues" evidence="1">
    <location>
        <begin position="112"/>
        <end position="121"/>
    </location>
</feature>
<evidence type="ECO:0000256" key="1">
    <source>
        <dbReference type="SAM" id="MobiDB-lite"/>
    </source>
</evidence>
<protein>
    <submittedName>
        <fullName evidence="2">Uncharacterized protein</fullName>
    </submittedName>
</protein>
<organism evidence="2 3">
    <name type="scientific">Trypanosoma theileri</name>
    <dbReference type="NCBI Taxonomy" id="67003"/>
    <lineage>
        <taxon>Eukaryota</taxon>
        <taxon>Discoba</taxon>
        <taxon>Euglenozoa</taxon>
        <taxon>Kinetoplastea</taxon>
        <taxon>Metakinetoplastina</taxon>
        <taxon>Trypanosomatida</taxon>
        <taxon>Trypanosomatidae</taxon>
        <taxon>Trypanosoma</taxon>
    </lineage>
</organism>
<dbReference type="AlphaFoldDB" id="A0A1X0NLG2"/>
<dbReference type="RefSeq" id="XP_028879487.1">
    <property type="nucleotide sequence ID" value="XM_029029218.1"/>
</dbReference>
<dbReference type="Proteomes" id="UP000192257">
    <property type="component" value="Unassembled WGS sequence"/>
</dbReference>
<evidence type="ECO:0000313" key="3">
    <source>
        <dbReference type="Proteomes" id="UP000192257"/>
    </source>
</evidence>
<dbReference type="VEuPathDB" id="TriTrypDB:TM35_000351650"/>
<feature type="compositionally biased region" description="Basic and acidic residues" evidence="1">
    <location>
        <begin position="90"/>
        <end position="100"/>
    </location>
</feature>
<proteinExistence type="predicted"/>
<sequence length="141" mass="15654">MQTPRKKKIKTHPYKLRRKTINLERGNRAAATPVMQTGKPHPKPQTPTHTPNHNSDRHRKKDTTGTRASSKTGGVEGSAHVLAAFPAQRRLREPHWEGEAKKKRKKGVPAAAPHPAPPPLQNFPSPLDFSGSPRWGRQGLP</sequence>
<reference evidence="2 3" key="1">
    <citation type="submission" date="2017-03" db="EMBL/GenBank/DDBJ databases">
        <title>An alternative strategy for trypanosome survival in the mammalian bloodstream revealed through genome and transcriptome analysis of the ubiquitous bovine parasite Trypanosoma (Megatrypanum) theileri.</title>
        <authorList>
            <person name="Kelly S."/>
            <person name="Ivens A."/>
            <person name="Mott A."/>
            <person name="O'Neill E."/>
            <person name="Emms D."/>
            <person name="Macleod O."/>
            <person name="Voorheis P."/>
            <person name="Matthews J."/>
            <person name="Matthews K."/>
            <person name="Carrington M."/>
        </authorList>
    </citation>
    <scope>NUCLEOTIDE SEQUENCE [LARGE SCALE GENOMIC DNA]</scope>
    <source>
        <strain evidence="2">Edinburgh</strain>
    </source>
</reference>
<gene>
    <name evidence="2" type="ORF">TM35_000351650</name>
</gene>
<dbReference type="EMBL" id="NBCO01000035">
    <property type="protein sequence ID" value="ORC85421.1"/>
    <property type="molecule type" value="Genomic_DNA"/>
</dbReference>
<comment type="caution">
    <text evidence="2">The sequence shown here is derived from an EMBL/GenBank/DDBJ whole genome shotgun (WGS) entry which is preliminary data.</text>
</comment>
<feature type="region of interest" description="Disordered" evidence="1">
    <location>
        <begin position="1"/>
        <end position="141"/>
    </location>
</feature>
<keyword evidence="3" id="KW-1185">Reference proteome</keyword>
<feature type="compositionally biased region" description="Basic residues" evidence="1">
    <location>
        <begin position="1"/>
        <end position="20"/>
    </location>
</feature>
<accession>A0A1X0NLG2</accession>